<comment type="caution">
    <text evidence="1">The sequence shown here is derived from an EMBL/GenBank/DDBJ whole genome shotgun (WGS) entry which is preliminary data.</text>
</comment>
<gene>
    <name evidence="1" type="ORF">LOK49_LG05G01159</name>
</gene>
<reference evidence="1 2" key="1">
    <citation type="journal article" date="2022" name="Plant J.">
        <title>Chromosome-level genome of Camellia lanceoleosa provides a valuable resource for understanding genome evolution and self-incompatibility.</title>
        <authorList>
            <person name="Gong W."/>
            <person name="Xiao S."/>
            <person name="Wang L."/>
            <person name="Liao Z."/>
            <person name="Chang Y."/>
            <person name="Mo W."/>
            <person name="Hu G."/>
            <person name="Li W."/>
            <person name="Zhao G."/>
            <person name="Zhu H."/>
            <person name="Hu X."/>
            <person name="Ji K."/>
            <person name="Xiang X."/>
            <person name="Song Q."/>
            <person name="Yuan D."/>
            <person name="Jin S."/>
            <person name="Zhang L."/>
        </authorList>
    </citation>
    <scope>NUCLEOTIDE SEQUENCE [LARGE SCALE GENOMIC DNA]</scope>
    <source>
        <strain evidence="1">SQ_2022a</strain>
    </source>
</reference>
<evidence type="ECO:0000313" key="2">
    <source>
        <dbReference type="Proteomes" id="UP001060215"/>
    </source>
</evidence>
<protein>
    <submittedName>
        <fullName evidence="1">Uncharacterized protein</fullName>
    </submittedName>
</protein>
<keyword evidence="2" id="KW-1185">Reference proteome</keyword>
<proteinExistence type="predicted"/>
<organism evidence="1 2">
    <name type="scientific">Camellia lanceoleosa</name>
    <dbReference type="NCBI Taxonomy" id="1840588"/>
    <lineage>
        <taxon>Eukaryota</taxon>
        <taxon>Viridiplantae</taxon>
        <taxon>Streptophyta</taxon>
        <taxon>Embryophyta</taxon>
        <taxon>Tracheophyta</taxon>
        <taxon>Spermatophyta</taxon>
        <taxon>Magnoliopsida</taxon>
        <taxon>eudicotyledons</taxon>
        <taxon>Gunneridae</taxon>
        <taxon>Pentapetalae</taxon>
        <taxon>asterids</taxon>
        <taxon>Ericales</taxon>
        <taxon>Theaceae</taxon>
        <taxon>Camellia</taxon>
    </lineage>
</organism>
<accession>A0ACC0HQF6</accession>
<sequence>MAANSKLFREYIGAESDSVKLTNVPINPDVEFHLILAFTIDYTDQSHPPHTNGKFNVFWEPNHLDPTEIVAIKSKHPIVQVTVSLGGDSVSNNNNKAFFATKLIKL</sequence>
<evidence type="ECO:0000313" key="1">
    <source>
        <dbReference type="EMBL" id="KAI8015595.1"/>
    </source>
</evidence>
<name>A0ACC0HQF6_9ERIC</name>
<dbReference type="Proteomes" id="UP001060215">
    <property type="component" value="Chromosome 4"/>
</dbReference>
<dbReference type="EMBL" id="CM045761">
    <property type="protein sequence ID" value="KAI8015595.1"/>
    <property type="molecule type" value="Genomic_DNA"/>
</dbReference>